<feature type="domain" description="Solute-binding protein family 5" evidence="8">
    <location>
        <begin position="77"/>
        <end position="521"/>
    </location>
</feature>
<accession>A0ABV2JMQ4</accession>
<evidence type="ECO:0000256" key="6">
    <source>
        <dbReference type="ARBA" id="ARBA00022927"/>
    </source>
</evidence>
<keyword evidence="3" id="KW-0813">Transport</keyword>
<evidence type="ECO:0000256" key="4">
    <source>
        <dbReference type="ARBA" id="ARBA00022729"/>
    </source>
</evidence>
<reference evidence="9 10" key="1">
    <citation type="submission" date="2024-06" db="EMBL/GenBank/DDBJ databases">
        <title>Genomic Encyclopedia of Type Strains, Phase IV (KMG-IV): sequencing the most valuable type-strain genomes for metagenomic binning, comparative biology and taxonomic classification.</title>
        <authorList>
            <person name="Goeker M."/>
        </authorList>
    </citation>
    <scope>NUCLEOTIDE SEQUENCE [LARGE SCALE GENOMIC DNA]</scope>
    <source>
        <strain evidence="9 10">DSM 15349</strain>
    </source>
</reference>
<dbReference type="Proteomes" id="UP001549055">
    <property type="component" value="Unassembled WGS sequence"/>
</dbReference>
<comment type="similarity">
    <text evidence="2">Belongs to the bacterial solute-binding protein 5 family.</text>
</comment>
<dbReference type="PANTHER" id="PTHR30290:SF10">
    <property type="entry name" value="PERIPLASMIC OLIGOPEPTIDE-BINDING PROTEIN-RELATED"/>
    <property type="match status" value="1"/>
</dbReference>
<evidence type="ECO:0000256" key="5">
    <source>
        <dbReference type="ARBA" id="ARBA00022856"/>
    </source>
</evidence>
<gene>
    <name evidence="9" type="ORF">ABID27_001859</name>
</gene>
<evidence type="ECO:0000256" key="2">
    <source>
        <dbReference type="ARBA" id="ARBA00005695"/>
    </source>
</evidence>
<evidence type="ECO:0000256" key="1">
    <source>
        <dbReference type="ARBA" id="ARBA00004193"/>
    </source>
</evidence>
<dbReference type="Gene3D" id="3.90.76.10">
    <property type="entry name" value="Dipeptide-binding Protein, Domain 1"/>
    <property type="match status" value="1"/>
</dbReference>
<evidence type="ECO:0000313" key="9">
    <source>
        <dbReference type="EMBL" id="MET3645210.1"/>
    </source>
</evidence>
<keyword evidence="10" id="KW-1185">Reference proteome</keyword>
<keyword evidence="4 7" id="KW-0732">Signal</keyword>
<dbReference type="CDD" id="cd08504">
    <property type="entry name" value="PBP2_OppA"/>
    <property type="match status" value="1"/>
</dbReference>
<protein>
    <submittedName>
        <fullName evidence="9">Oligopeptide transport system substrate-binding protein</fullName>
    </submittedName>
</protein>
<organism evidence="9 10">
    <name type="scientific">Streptococcus gallinaceus</name>
    <dbReference type="NCBI Taxonomy" id="165758"/>
    <lineage>
        <taxon>Bacteria</taxon>
        <taxon>Bacillati</taxon>
        <taxon>Bacillota</taxon>
        <taxon>Bacilli</taxon>
        <taxon>Lactobacillales</taxon>
        <taxon>Streptococcaceae</taxon>
        <taxon>Streptococcus</taxon>
    </lineage>
</organism>
<dbReference type="PIRSF" id="PIRSF002741">
    <property type="entry name" value="MppA"/>
    <property type="match status" value="1"/>
</dbReference>
<dbReference type="InterPro" id="IPR030678">
    <property type="entry name" value="Peptide/Ni-bd"/>
</dbReference>
<evidence type="ECO:0000256" key="3">
    <source>
        <dbReference type="ARBA" id="ARBA00022448"/>
    </source>
</evidence>
<keyword evidence="5" id="KW-0571">Peptide transport</keyword>
<dbReference type="RefSeq" id="WP_253365680.1">
    <property type="nucleotide sequence ID" value="NZ_JALJXU010000007.1"/>
</dbReference>
<dbReference type="PANTHER" id="PTHR30290">
    <property type="entry name" value="PERIPLASMIC BINDING COMPONENT OF ABC TRANSPORTER"/>
    <property type="match status" value="1"/>
</dbReference>
<dbReference type="Gene3D" id="3.40.190.10">
    <property type="entry name" value="Periplasmic binding protein-like II"/>
    <property type="match status" value="1"/>
</dbReference>
<dbReference type="Gene3D" id="3.10.105.10">
    <property type="entry name" value="Dipeptide-binding Protein, Domain 3"/>
    <property type="match status" value="1"/>
</dbReference>
<dbReference type="PROSITE" id="PS51257">
    <property type="entry name" value="PROKAR_LIPOPROTEIN"/>
    <property type="match status" value="1"/>
</dbReference>
<sequence length="656" mass="72335">MQKRKIVAIAGVTLLSAAFLSACGNSSSKSETSSTYSYVYTEDPTSLDYIAYNRQQVSDIVTNMVDGLLENDKYGNLVPSLAEDWKVSKDGLTYTYTLRKGVKWYTAEGEEYADVTANDFVTSLKHAVETKSEGLYIIQNSIKGLDDYVTGKTKDFSTVGVKAVDDHTVQYTLNQPESFWNSKLTMSIMLPLNADFLASKGKDFGKVSPDGILYNGAYRISAMTSKSSLEYTKNENYWDADNVKIDNVKLTYYGGDDPESLIKGFTDGNYSNARVFPNSSSYKSVKEKYKDNITYGLQDATTYYTVLNVNRGNYAHTSKTTDAQKTASQKALQNKDFRQAIAFGFDRQTYLAQSVGEDASDKALRNTFVPPTFVSAGSTSFGDLVTKDLVSYGDQWKDIDLSDAQNGLYKPEKAKAEIAKAKEALTAQGVEFPIHLDMAVNQSSEISVQQASSLKQSIEKSLGTDNVVIDLQMMDTDTFQNAAFYAEGAAQMDYDISYAGWGPDYQDPSTYLDVFNTKNGASLERLGLNGEKDTALIQEIGLDKYDALLKEASAETQDVAARYEKYAKAQAWLTDSALVIPYMSLGGTPGVSKVVPYTASTADIGIKGGGSFFKYMEVGTKVNNAKDVYKKREKWLKEKAKSNAKAQEELADHVEK</sequence>
<feature type="chain" id="PRO_5046318185" evidence="7">
    <location>
        <begin position="23"/>
        <end position="656"/>
    </location>
</feature>
<proteinExistence type="inferred from homology"/>
<dbReference type="EMBL" id="JBEPMK010000007">
    <property type="protein sequence ID" value="MET3645210.1"/>
    <property type="molecule type" value="Genomic_DNA"/>
</dbReference>
<evidence type="ECO:0000256" key="7">
    <source>
        <dbReference type="SAM" id="SignalP"/>
    </source>
</evidence>
<dbReference type="InterPro" id="IPR000914">
    <property type="entry name" value="SBP_5_dom"/>
</dbReference>
<dbReference type="Pfam" id="PF00496">
    <property type="entry name" value="SBP_bac_5"/>
    <property type="match status" value="1"/>
</dbReference>
<evidence type="ECO:0000313" key="10">
    <source>
        <dbReference type="Proteomes" id="UP001549055"/>
    </source>
</evidence>
<keyword evidence="6" id="KW-0653">Protein transport</keyword>
<comment type="subcellular location">
    <subcellularLocation>
        <location evidence="1">Cell membrane</location>
        <topology evidence="1">Lipid-anchor</topology>
    </subcellularLocation>
</comment>
<evidence type="ECO:0000259" key="8">
    <source>
        <dbReference type="Pfam" id="PF00496"/>
    </source>
</evidence>
<feature type="signal peptide" evidence="7">
    <location>
        <begin position="1"/>
        <end position="22"/>
    </location>
</feature>
<dbReference type="InterPro" id="IPR023765">
    <property type="entry name" value="SBP_5_CS"/>
</dbReference>
<dbReference type="SUPFAM" id="SSF53850">
    <property type="entry name" value="Periplasmic binding protein-like II"/>
    <property type="match status" value="1"/>
</dbReference>
<dbReference type="InterPro" id="IPR039424">
    <property type="entry name" value="SBP_5"/>
</dbReference>
<name>A0ABV2JMQ4_9STRE</name>
<comment type="caution">
    <text evidence="9">The sequence shown here is derived from an EMBL/GenBank/DDBJ whole genome shotgun (WGS) entry which is preliminary data.</text>
</comment>
<dbReference type="PROSITE" id="PS01040">
    <property type="entry name" value="SBP_BACTERIAL_5"/>
    <property type="match status" value="1"/>
</dbReference>